<comment type="caution">
    <text evidence="1">The sequence shown here is derived from an EMBL/GenBank/DDBJ whole genome shotgun (WGS) entry which is preliminary data.</text>
</comment>
<dbReference type="Gene3D" id="3.20.20.70">
    <property type="entry name" value="Aldolase class I"/>
    <property type="match status" value="1"/>
</dbReference>
<organism evidence="1 2">
    <name type="scientific">Prevotella vespertina</name>
    <dbReference type="NCBI Taxonomy" id="2608404"/>
    <lineage>
        <taxon>Bacteria</taxon>
        <taxon>Pseudomonadati</taxon>
        <taxon>Bacteroidota</taxon>
        <taxon>Bacteroidia</taxon>
        <taxon>Bacteroidales</taxon>
        <taxon>Prevotellaceae</taxon>
        <taxon>Prevotella</taxon>
    </lineage>
</organism>
<name>A0A7C9LRS7_9BACT</name>
<proteinExistence type="predicted"/>
<dbReference type="AlphaFoldDB" id="A0A7C9LRS7"/>
<dbReference type="SUPFAM" id="SSF51391">
    <property type="entry name" value="Thiamin phosphate synthase"/>
    <property type="match status" value="1"/>
</dbReference>
<protein>
    <submittedName>
        <fullName evidence="1">Thiamine phosphate synthase</fullName>
    </submittedName>
</protein>
<reference evidence="1 2" key="1">
    <citation type="submission" date="2019-09" db="EMBL/GenBank/DDBJ databases">
        <title>Prevotella A2879 sp. nov., isolated from an abscess of a patient.</title>
        <authorList>
            <person name="Buhl M."/>
            <person name="Oberhettinger P."/>
        </authorList>
    </citation>
    <scope>NUCLEOTIDE SEQUENCE [LARGE SCALE GENOMIC DNA]</scope>
    <source>
        <strain evidence="1 2">A2879</strain>
    </source>
</reference>
<dbReference type="InterPro" id="IPR013785">
    <property type="entry name" value="Aldolase_TIM"/>
</dbReference>
<gene>
    <name evidence="1" type="ORF">F0475_05040</name>
</gene>
<sequence length="204" mass="23474">MSMKLVIMTKSTFFAEEDKIISMLFEEGLDCLHISKVDPSPLYLERLLALIPSHYHSKIVVHQHFQMKSEYGLGGIHLDNPNLAAPHGYRGHISRSCDDVMKLKAIKKQSDYVFLKNIHQPRENTAATEHILSDIELEEARKQGLLGKHVYAMGGITIDDFPRLHDLDFGGVVVRNDLWDQFCIHSEQNFNPIIKYFRKLRTIC</sequence>
<dbReference type="Proteomes" id="UP000482295">
    <property type="component" value="Unassembled WGS sequence"/>
</dbReference>
<evidence type="ECO:0000313" key="1">
    <source>
        <dbReference type="EMBL" id="MUL27681.1"/>
    </source>
</evidence>
<accession>A0A7C9LRS7</accession>
<dbReference type="EMBL" id="VVIQ01000004">
    <property type="protein sequence ID" value="MUL27681.1"/>
    <property type="molecule type" value="Genomic_DNA"/>
</dbReference>
<evidence type="ECO:0000313" key="2">
    <source>
        <dbReference type="Proteomes" id="UP000482295"/>
    </source>
</evidence>
<keyword evidence="2" id="KW-1185">Reference proteome</keyword>
<dbReference type="InterPro" id="IPR036206">
    <property type="entry name" value="ThiamineP_synth_sf"/>
</dbReference>